<dbReference type="EMBL" id="REGN01002258">
    <property type="protein sequence ID" value="RNA29247.1"/>
    <property type="molecule type" value="Genomic_DNA"/>
</dbReference>
<keyword evidence="2" id="KW-1185">Reference proteome</keyword>
<proteinExistence type="predicted"/>
<dbReference type="AlphaFoldDB" id="A0A3M7S103"/>
<organism evidence="1 2">
    <name type="scientific">Brachionus plicatilis</name>
    <name type="common">Marine rotifer</name>
    <name type="synonym">Brachionus muelleri</name>
    <dbReference type="NCBI Taxonomy" id="10195"/>
    <lineage>
        <taxon>Eukaryota</taxon>
        <taxon>Metazoa</taxon>
        <taxon>Spiralia</taxon>
        <taxon>Gnathifera</taxon>
        <taxon>Rotifera</taxon>
        <taxon>Eurotatoria</taxon>
        <taxon>Monogononta</taxon>
        <taxon>Pseudotrocha</taxon>
        <taxon>Ploima</taxon>
        <taxon>Brachionidae</taxon>
        <taxon>Brachionus</taxon>
    </lineage>
</organism>
<sequence length="97" mass="11589">MYSFLNLSLDFCAISYHRWLPKWIVFHWNFFLSSHPFLSNVEKAISDMVNQLFDMNKFNNKESNTQFSNVSDGYEKFHAIDILLNIKKKKLPQIPEK</sequence>
<evidence type="ECO:0000313" key="1">
    <source>
        <dbReference type="EMBL" id="RNA29247.1"/>
    </source>
</evidence>
<name>A0A3M7S103_BRAPC</name>
<comment type="caution">
    <text evidence="1">The sequence shown here is derived from an EMBL/GenBank/DDBJ whole genome shotgun (WGS) entry which is preliminary data.</text>
</comment>
<reference evidence="1 2" key="1">
    <citation type="journal article" date="2018" name="Sci. Rep.">
        <title>Genomic signatures of local adaptation to the degree of environmental predictability in rotifers.</title>
        <authorList>
            <person name="Franch-Gras L."/>
            <person name="Hahn C."/>
            <person name="Garcia-Roger E.M."/>
            <person name="Carmona M.J."/>
            <person name="Serra M."/>
            <person name="Gomez A."/>
        </authorList>
    </citation>
    <scope>NUCLEOTIDE SEQUENCE [LARGE SCALE GENOMIC DNA]</scope>
    <source>
        <strain evidence="1">HYR1</strain>
    </source>
</reference>
<accession>A0A3M7S103</accession>
<dbReference type="Proteomes" id="UP000276133">
    <property type="component" value="Unassembled WGS sequence"/>
</dbReference>
<evidence type="ECO:0000313" key="2">
    <source>
        <dbReference type="Proteomes" id="UP000276133"/>
    </source>
</evidence>
<gene>
    <name evidence="1" type="ORF">BpHYR1_046829</name>
</gene>
<protein>
    <submittedName>
        <fullName evidence="1">Uncharacterized protein</fullName>
    </submittedName>
</protein>